<accession>A0A086N7D5</accession>
<evidence type="ECO:0000256" key="2">
    <source>
        <dbReference type="ARBA" id="ARBA00022448"/>
    </source>
</evidence>
<feature type="transmembrane region" description="Helical" evidence="7">
    <location>
        <begin position="223"/>
        <end position="240"/>
    </location>
</feature>
<feature type="transmembrane region" description="Helical" evidence="7">
    <location>
        <begin position="198"/>
        <end position="217"/>
    </location>
</feature>
<feature type="transmembrane region" description="Helical" evidence="7">
    <location>
        <begin position="64"/>
        <end position="89"/>
    </location>
</feature>
<protein>
    <recommendedName>
        <fullName evidence="8">ABC transmembrane type-1 domain-containing protein</fullName>
    </recommendedName>
</protein>
<evidence type="ECO:0000259" key="8">
    <source>
        <dbReference type="PROSITE" id="PS50928"/>
    </source>
</evidence>
<organism evidence="9 10">
    <name type="scientific">Streptomyces mutabilis</name>
    <dbReference type="NCBI Taxonomy" id="67332"/>
    <lineage>
        <taxon>Bacteria</taxon>
        <taxon>Bacillati</taxon>
        <taxon>Actinomycetota</taxon>
        <taxon>Actinomycetes</taxon>
        <taxon>Kitasatosporales</taxon>
        <taxon>Streptomycetaceae</taxon>
        <taxon>Streptomyces</taxon>
    </lineage>
</organism>
<evidence type="ECO:0000313" key="9">
    <source>
        <dbReference type="EMBL" id="KFG77053.1"/>
    </source>
</evidence>
<comment type="caution">
    <text evidence="9">The sequence shown here is derived from an EMBL/GenBank/DDBJ whole genome shotgun (WGS) entry which is preliminary data.</text>
</comment>
<dbReference type="PROSITE" id="PS50928">
    <property type="entry name" value="ABC_TM1"/>
    <property type="match status" value="1"/>
</dbReference>
<comment type="subcellular location">
    <subcellularLocation>
        <location evidence="1 7">Cell membrane</location>
        <topology evidence="1 7">Multi-pass membrane protein</topology>
    </subcellularLocation>
</comment>
<feature type="transmembrane region" description="Helical" evidence="7">
    <location>
        <begin position="110"/>
        <end position="132"/>
    </location>
</feature>
<keyword evidence="2 7" id="KW-0813">Transport</keyword>
<dbReference type="CDD" id="cd06261">
    <property type="entry name" value="TM_PBP2"/>
    <property type="match status" value="1"/>
</dbReference>
<dbReference type="InterPro" id="IPR005769">
    <property type="entry name" value="PhnE/PtxC"/>
</dbReference>
<dbReference type="GO" id="GO:0005886">
    <property type="term" value="C:plasma membrane"/>
    <property type="evidence" value="ECO:0007669"/>
    <property type="project" value="UniProtKB-SubCell"/>
</dbReference>
<dbReference type="PANTHER" id="PTHR30043">
    <property type="entry name" value="PHOSPHONATES TRANSPORT SYSTEM PERMEASE PROTEIN"/>
    <property type="match status" value="1"/>
</dbReference>
<dbReference type="HOGENOM" id="CLU_064254_0_2_11"/>
<evidence type="ECO:0000256" key="7">
    <source>
        <dbReference type="RuleBase" id="RU363032"/>
    </source>
</evidence>
<keyword evidence="4 7" id="KW-0812">Transmembrane</keyword>
<keyword evidence="5 7" id="KW-1133">Transmembrane helix</keyword>
<proteinExistence type="inferred from homology"/>
<dbReference type="InterPro" id="IPR035906">
    <property type="entry name" value="MetI-like_sf"/>
</dbReference>
<dbReference type="NCBIfam" id="TIGR01097">
    <property type="entry name" value="PhnE"/>
    <property type="match status" value="1"/>
</dbReference>
<keyword evidence="6 7" id="KW-0472">Membrane</keyword>
<dbReference type="Gene3D" id="1.10.3720.10">
    <property type="entry name" value="MetI-like"/>
    <property type="match status" value="1"/>
</dbReference>
<comment type="similarity">
    <text evidence="7">Belongs to the binding-protein-dependent transport system permease family.</text>
</comment>
<evidence type="ECO:0000313" key="10">
    <source>
        <dbReference type="Proteomes" id="UP000029095"/>
    </source>
</evidence>
<dbReference type="Proteomes" id="UP000029095">
    <property type="component" value="Unassembled WGS sequence"/>
</dbReference>
<name>A0A086N7D5_9ACTN</name>
<dbReference type="GO" id="GO:0015416">
    <property type="term" value="F:ABC-type phosphonate transporter activity"/>
    <property type="evidence" value="ECO:0007669"/>
    <property type="project" value="InterPro"/>
</dbReference>
<keyword evidence="3" id="KW-1003">Cell membrane</keyword>
<dbReference type="STRING" id="1915400.FM21_13635"/>
<keyword evidence="10" id="KW-1185">Reference proteome</keyword>
<evidence type="ECO:0000256" key="4">
    <source>
        <dbReference type="ARBA" id="ARBA00022692"/>
    </source>
</evidence>
<reference evidence="9 10" key="1">
    <citation type="submission" date="2014-05" db="EMBL/GenBank/DDBJ databases">
        <title>Complete genome sequence of the Streptomyces mutabilis TRM45540.</title>
        <authorList>
            <person name="Luo X."/>
            <person name="Zhang L."/>
        </authorList>
    </citation>
    <scope>NUCLEOTIDE SEQUENCE [LARGE SCALE GENOMIC DNA]</scope>
    <source>
        <strain evidence="9 10">TRM45540</strain>
    </source>
</reference>
<dbReference type="InterPro" id="IPR000515">
    <property type="entry name" value="MetI-like"/>
</dbReference>
<evidence type="ECO:0000256" key="3">
    <source>
        <dbReference type="ARBA" id="ARBA00022475"/>
    </source>
</evidence>
<evidence type="ECO:0000256" key="5">
    <source>
        <dbReference type="ARBA" id="ARBA00022989"/>
    </source>
</evidence>
<evidence type="ECO:0000256" key="1">
    <source>
        <dbReference type="ARBA" id="ARBA00004651"/>
    </source>
</evidence>
<gene>
    <name evidence="9" type="ORF">FM21_13635</name>
</gene>
<sequence>MRWTVIAATVLVIAWSVHGTDVGVSSLVAGREGAGRLLKGLFPPDFSADLLSAVLTATLETLQISITALCLGAVMGLPLAALIAGNVGAPRWCVSGARVVAAFLRGVPELLWALLFVATVGLGPAAGVYAVALHAAGLLAKLCSEQMEAVDPAPVEAMRLTGASRTATMLLAILPQSRSGIVSLLLYQWECNIRSSTVVGFVGAGGIGQALGISLSLFRYEELATLLIAVLLLILGVDRISRLLRKPLGAATR</sequence>
<dbReference type="Pfam" id="PF00528">
    <property type="entry name" value="BPD_transp_1"/>
    <property type="match status" value="1"/>
</dbReference>
<feature type="domain" description="ABC transmembrane type-1" evidence="8">
    <location>
        <begin position="58"/>
        <end position="241"/>
    </location>
</feature>
<dbReference type="SUPFAM" id="SSF161098">
    <property type="entry name" value="MetI-like"/>
    <property type="match status" value="1"/>
</dbReference>
<evidence type="ECO:0000256" key="6">
    <source>
        <dbReference type="ARBA" id="ARBA00023136"/>
    </source>
</evidence>
<dbReference type="AlphaFoldDB" id="A0A086N7D5"/>
<dbReference type="EMBL" id="JNFQ01000001">
    <property type="protein sequence ID" value="KFG77053.1"/>
    <property type="molecule type" value="Genomic_DNA"/>
</dbReference>
<dbReference type="PANTHER" id="PTHR30043:SF1">
    <property type="entry name" value="ABC TRANSPORT SYSTEM PERMEASE PROTEIN P69"/>
    <property type="match status" value="1"/>
</dbReference>